<gene>
    <name evidence="1" type="ORF">E3J68_01595</name>
</gene>
<sequence length="418" mass="47419">MYYVFIVTNSPGELLGWVRPVVRSLNKRTSQIKIVVVITPCQYASGMERKVARSFPEVDYVMSKGEYFKYLFFNLKPPGLYLNASRKGVVLFLGGDPIYALLLSKRLGFSAMAYTHRLRYKRYFKRFMVLNNKIREEFIEEGVRPEKVTVVGDLVGDAVQSLISRKELSQFLHISPDSLCVSILPGSRPRIVRYMTPFFLRVCELIKEKFPKIQFFLVLSPFVAKEELGNLTEEKLSKASLVKGVKLEKEENQWQLITESGLRVLVIEENRYEVMSISTMSITIPGTNTHELSFLGVPMVVVIPLNKPEAIPLDGLAGLIGDVPLVGTSIKKWIVRRYDRNVKFAAAPNRCAQKKIVPEVRGIIQAEDVAKEAIKLLKDTDSLRRMSTELKELFSPQNSADKLAEIILKKELKLGANL</sequence>
<dbReference type="AlphaFoldDB" id="A0A523TH00"/>
<dbReference type="Pfam" id="PF02684">
    <property type="entry name" value="LpxB"/>
    <property type="match status" value="1"/>
</dbReference>
<organism evidence="1 2">
    <name type="scientific">Aerophobetes bacterium</name>
    <dbReference type="NCBI Taxonomy" id="2030807"/>
    <lineage>
        <taxon>Bacteria</taxon>
        <taxon>Candidatus Aerophobota</taxon>
    </lineage>
</organism>
<comment type="caution">
    <text evidence="1">The sequence shown here is derived from an EMBL/GenBank/DDBJ whole genome shotgun (WGS) entry which is preliminary data.</text>
</comment>
<dbReference type="GO" id="GO:0005543">
    <property type="term" value="F:phospholipid binding"/>
    <property type="evidence" value="ECO:0007669"/>
    <property type="project" value="TreeGrafter"/>
</dbReference>
<dbReference type="EMBL" id="SOJT01000073">
    <property type="protein sequence ID" value="TET29583.1"/>
    <property type="molecule type" value="Genomic_DNA"/>
</dbReference>
<reference evidence="1 2" key="1">
    <citation type="submission" date="2019-03" db="EMBL/GenBank/DDBJ databases">
        <title>Metabolic potential of uncultured bacteria and archaea associated with petroleum seepage in deep-sea sediments.</title>
        <authorList>
            <person name="Dong X."/>
            <person name="Hubert C."/>
        </authorList>
    </citation>
    <scope>NUCLEOTIDE SEQUENCE [LARGE SCALE GENOMIC DNA]</scope>
    <source>
        <strain evidence="1">E44_bin3</strain>
    </source>
</reference>
<proteinExistence type="predicted"/>
<evidence type="ECO:0000313" key="2">
    <source>
        <dbReference type="Proteomes" id="UP000316517"/>
    </source>
</evidence>
<dbReference type="GO" id="GO:0009245">
    <property type="term" value="P:lipid A biosynthetic process"/>
    <property type="evidence" value="ECO:0007669"/>
    <property type="project" value="InterPro"/>
</dbReference>
<evidence type="ECO:0000313" key="1">
    <source>
        <dbReference type="EMBL" id="TET29583.1"/>
    </source>
</evidence>
<dbReference type="GO" id="GO:0016020">
    <property type="term" value="C:membrane"/>
    <property type="evidence" value="ECO:0007669"/>
    <property type="project" value="GOC"/>
</dbReference>
<dbReference type="SUPFAM" id="SSF53756">
    <property type="entry name" value="UDP-Glycosyltransferase/glycogen phosphorylase"/>
    <property type="match status" value="1"/>
</dbReference>
<protein>
    <submittedName>
        <fullName evidence="1">Uncharacterized protein</fullName>
    </submittedName>
</protein>
<dbReference type="Proteomes" id="UP000316517">
    <property type="component" value="Unassembled WGS sequence"/>
</dbReference>
<accession>A0A523TH00</accession>
<dbReference type="GO" id="GO:0008915">
    <property type="term" value="F:lipid-A-disaccharide synthase activity"/>
    <property type="evidence" value="ECO:0007669"/>
    <property type="project" value="InterPro"/>
</dbReference>
<dbReference type="PANTHER" id="PTHR30372:SF6">
    <property type="entry name" value="LIPID-A-DISACCHARIDE SYNTHASE"/>
    <property type="match status" value="1"/>
</dbReference>
<dbReference type="PANTHER" id="PTHR30372">
    <property type="entry name" value="LIPID-A-DISACCHARIDE SYNTHASE"/>
    <property type="match status" value="1"/>
</dbReference>
<name>A0A523TH00_UNCAE</name>
<dbReference type="InterPro" id="IPR003835">
    <property type="entry name" value="Glyco_trans_19"/>
</dbReference>